<organism evidence="4 5">
    <name type="scientific">Anaeramoeba ignava</name>
    <name type="common">Anaerobic marine amoeba</name>
    <dbReference type="NCBI Taxonomy" id="1746090"/>
    <lineage>
        <taxon>Eukaryota</taxon>
        <taxon>Metamonada</taxon>
        <taxon>Anaeramoebidae</taxon>
        <taxon>Anaeramoeba</taxon>
    </lineage>
</organism>
<keyword evidence="3" id="KW-0175">Coiled coil</keyword>
<proteinExistence type="predicted"/>
<gene>
    <name evidence="4" type="ORF">M0811_10266</name>
</gene>
<evidence type="ECO:0000256" key="3">
    <source>
        <dbReference type="SAM" id="Coils"/>
    </source>
</evidence>
<evidence type="ECO:0000256" key="1">
    <source>
        <dbReference type="ARBA" id="ARBA00004123"/>
    </source>
</evidence>
<comment type="subcellular location">
    <subcellularLocation>
        <location evidence="1">Nucleus</location>
    </subcellularLocation>
</comment>
<sequence length="129" mass="15423">MEDVIQKRIIANERVIGKLANMVIRFQEMFEENTYAECLEQYTEIINEITGLEIDLNKNDFIEEISEKEYIQTEKQVNELQLKLNKIFEQINLMQEQLNSEKQKKKNREEYNTISKLIEDYPPTSETLV</sequence>
<dbReference type="OrthoDB" id="205166at2759"/>
<dbReference type="GO" id="GO:0000445">
    <property type="term" value="C:THO complex part of transcription export complex"/>
    <property type="evidence" value="ECO:0007669"/>
    <property type="project" value="InterPro"/>
</dbReference>
<dbReference type="Proteomes" id="UP001149090">
    <property type="component" value="Unassembled WGS sequence"/>
</dbReference>
<accession>A0A9Q0LH89</accession>
<evidence type="ECO:0000313" key="4">
    <source>
        <dbReference type="EMBL" id="KAJ5071423.1"/>
    </source>
</evidence>
<comment type="caution">
    <text evidence="4">The sequence shown here is derived from an EMBL/GenBank/DDBJ whole genome shotgun (WGS) entry which is preliminary data.</text>
</comment>
<dbReference type="Pfam" id="PF05615">
    <property type="entry name" value="THOC7"/>
    <property type="match status" value="1"/>
</dbReference>
<keyword evidence="2" id="KW-0539">Nucleus</keyword>
<dbReference type="AlphaFoldDB" id="A0A9Q0LH89"/>
<dbReference type="GO" id="GO:0006397">
    <property type="term" value="P:mRNA processing"/>
    <property type="evidence" value="ECO:0007669"/>
    <property type="project" value="InterPro"/>
</dbReference>
<evidence type="ECO:0000313" key="5">
    <source>
        <dbReference type="Proteomes" id="UP001149090"/>
    </source>
</evidence>
<dbReference type="EMBL" id="JAPDFW010000088">
    <property type="protein sequence ID" value="KAJ5071423.1"/>
    <property type="molecule type" value="Genomic_DNA"/>
</dbReference>
<dbReference type="InterPro" id="IPR008501">
    <property type="entry name" value="THOC7/Mft1"/>
</dbReference>
<reference evidence="4" key="1">
    <citation type="submission" date="2022-10" db="EMBL/GenBank/DDBJ databases">
        <title>Novel sulphate-reducing endosymbionts in the free-living metamonad Anaeramoeba.</title>
        <authorList>
            <person name="Jerlstrom-Hultqvist J."/>
            <person name="Cepicka I."/>
            <person name="Gallot-Lavallee L."/>
            <person name="Salas-Leiva D."/>
            <person name="Curtis B.A."/>
            <person name="Zahonova K."/>
            <person name="Pipaliya S."/>
            <person name="Dacks J."/>
            <person name="Roger A.J."/>
        </authorList>
    </citation>
    <scope>NUCLEOTIDE SEQUENCE</scope>
    <source>
        <strain evidence="4">BMAN</strain>
    </source>
</reference>
<feature type="coiled-coil region" evidence="3">
    <location>
        <begin position="63"/>
        <end position="104"/>
    </location>
</feature>
<name>A0A9Q0LH89_ANAIG</name>
<protein>
    <submittedName>
        <fullName evidence="4">Tho complex subunit 7</fullName>
    </submittedName>
</protein>
<keyword evidence="5" id="KW-1185">Reference proteome</keyword>
<evidence type="ECO:0000256" key="2">
    <source>
        <dbReference type="ARBA" id="ARBA00023242"/>
    </source>
</evidence>